<feature type="signal peptide" evidence="1">
    <location>
        <begin position="1"/>
        <end position="23"/>
    </location>
</feature>
<evidence type="ECO:0000313" key="3">
    <source>
        <dbReference type="Proteomes" id="UP001163046"/>
    </source>
</evidence>
<comment type="caution">
    <text evidence="2">The sequence shown here is derived from an EMBL/GenBank/DDBJ whole genome shotgun (WGS) entry which is preliminary data.</text>
</comment>
<dbReference type="Proteomes" id="UP001163046">
    <property type="component" value="Unassembled WGS sequence"/>
</dbReference>
<keyword evidence="1" id="KW-0732">Signal</keyword>
<reference evidence="2" key="1">
    <citation type="submission" date="2023-01" db="EMBL/GenBank/DDBJ databases">
        <title>Genome assembly of the deep-sea coral Lophelia pertusa.</title>
        <authorList>
            <person name="Herrera S."/>
            <person name="Cordes E."/>
        </authorList>
    </citation>
    <scope>NUCLEOTIDE SEQUENCE</scope>
    <source>
        <strain evidence="2">USNM1676648</strain>
        <tissue evidence="2">Polyp</tissue>
    </source>
</reference>
<feature type="chain" id="PRO_5040757386" evidence="1">
    <location>
        <begin position="24"/>
        <end position="56"/>
    </location>
</feature>
<dbReference type="EMBL" id="MU825898">
    <property type="protein sequence ID" value="KAJ7383501.1"/>
    <property type="molecule type" value="Genomic_DNA"/>
</dbReference>
<keyword evidence="3" id="KW-1185">Reference proteome</keyword>
<proteinExistence type="predicted"/>
<dbReference type="AlphaFoldDB" id="A0A9X0D1S8"/>
<name>A0A9X0D1S8_9CNID</name>
<feature type="non-terminal residue" evidence="2">
    <location>
        <position position="56"/>
    </location>
</feature>
<gene>
    <name evidence="2" type="ORF">OS493_027666</name>
</gene>
<evidence type="ECO:0000256" key="1">
    <source>
        <dbReference type="SAM" id="SignalP"/>
    </source>
</evidence>
<protein>
    <submittedName>
        <fullName evidence="2">Uncharacterized protein</fullName>
    </submittedName>
</protein>
<accession>A0A9X0D1S8</accession>
<sequence length="56" mass="6113">MHQAMKVAVVLLATFLILSTTDGLPLVTKKYEGVRIQKGVVSISLRGESKTVDIKE</sequence>
<organism evidence="2 3">
    <name type="scientific">Desmophyllum pertusum</name>
    <dbReference type="NCBI Taxonomy" id="174260"/>
    <lineage>
        <taxon>Eukaryota</taxon>
        <taxon>Metazoa</taxon>
        <taxon>Cnidaria</taxon>
        <taxon>Anthozoa</taxon>
        <taxon>Hexacorallia</taxon>
        <taxon>Scleractinia</taxon>
        <taxon>Caryophylliina</taxon>
        <taxon>Caryophylliidae</taxon>
        <taxon>Desmophyllum</taxon>
    </lineage>
</organism>
<evidence type="ECO:0000313" key="2">
    <source>
        <dbReference type="EMBL" id="KAJ7383501.1"/>
    </source>
</evidence>